<keyword evidence="1" id="KW-0472">Membrane</keyword>
<feature type="transmembrane region" description="Helical" evidence="1">
    <location>
        <begin position="119"/>
        <end position="138"/>
    </location>
</feature>
<dbReference type="AlphaFoldDB" id="A0A1G5CWI9"/>
<feature type="transmembrane region" description="Helical" evidence="1">
    <location>
        <begin position="6"/>
        <end position="21"/>
    </location>
</feature>
<reference evidence="3" key="1">
    <citation type="submission" date="2016-10" db="EMBL/GenBank/DDBJ databases">
        <authorList>
            <person name="Varghese N."/>
            <person name="Submissions S."/>
        </authorList>
    </citation>
    <scope>NUCLEOTIDE SEQUENCE [LARGE SCALE GENOMIC DNA]</scope>
    <source>
        <strain evidence="3">BL9</strain>
    </source>
</reference>
<proteinExistence type="predicted"/>
<evidence type="ECO:0000256" key="1">
    <source>
        <dbReference type="SAM" id="Phobius"/>
    </source>
</evidence>
<keyword evidence="1" id="KW-0812">Transmembrane</keyword>
<name>A0A1G5CWI9_9BACL</name>
<sequence length="156" mass="18162">MLVNWIVGMVIPLLIGAWILRRNYRLVLIYFPLGVATSTCINSVGFNFFWNILPNTRNEAFAALPMDLGIYPVTGCIMMYLILVKHFRPWPSITVSALLLTLIEYIAKLMGHVVYFNGWTIFWTFWSYFLALIIAYGYSKLIKIMIRDDIVKQIER</sequence>
<protein>
    <submittedName>
        <fullName evidence="2">Uncharacterized protein</fullName>
    </submittedName>
</protein>
<accession>A0A1G5CWI9</accession>
<dbReference type="STRING" id="582692.SAMN05720606_102230"/>
<keyword evidence="1" id="KW-1133">Transmembrane helix</keyword>
<evidence type="ECO:0000313" key="2">
    <source>
        <dbReference type="EMBL" id="SCY06598.1"/>
    </source>
</evidence>
<keyword evidence="3" id="KW-1185">Reference proteome</keyword>
<dbReference type="EMBL" id="FMVM01000002">
    <property type="protein sequence ID" value="SCY06598.1"/>
    <property type="molecule type" value="Genomic_DNA"/>
</dbReference>
<dbReference type="RefSeq" id="WP_090916104.1">
    <property type="nucleotide sequence ID" value="NZ_FMVM01000002.1"/>
</dbReference>
<feature type="transmembrane region" description="Helical" evidence="1">
    <location>
        <begin position="62"/>
        <end position="83"/>
    </location>
</feature>
<organism evidence="2 3">
    <name type="scientific">Paenibacillus polysaccharolyticus</name>
    <dbReference type="NCBI Taxonomy" id="582692"/>
    <lineage>
        <taxon>Bacteria</taxon>
        <taxon>Bacillati</taxon>
        <taxon>Bacillota</taxon>
        <taxon>Bacilli</taxon>
        <taxon>Bacillales</taxon>
        <taxon>Paenibacillaceae</taxon>
        <taxon>Paenibacillus</taxon>
    </lineage>
</organism>
<evidence type="ECO:0000313" key="3">
    <source>
        <dbReference type="Proteomes" id="UP000198538"/>
    </source>
</evidence>
<feature type="transmembrane region" description="Helical" evidence="1">
    <location>
        <begin position="90"/>
        <end position="107"/>
    </location>
</feature>
<gene>
    <name evidence="2" type="ORF">SAMN05720606_102230</name>
</gene>
<dbReference type="Proteomes" id="UP000198538">
    <property type="component" value="Unassembled WGS sequence"/>
</dbReference>
<feature type="transmembrane region" description="Helical" evidence="1">
    <location>
        <begin position="28"/>
        <end position="50"/>
    </location>
</feature>